<evidence type="ECO:0000256" key="3">
    <source>
        <dbReference type="ARBA" id="ARBA00023163"/>
    </source>
</evidence>
<dbReference type="InterPro" id="IPR035418">
    <property type="entry name" value="AraC-bd_2"/>
</dbReference>
<organism evidence="5 6">
    <name type="scientific">Actinomycetospora atypica</name>
    <dbReference type="NCBI Taxonomy" id="1290095"/>
    <lineage>
        <taxon>Bacteria</taxon>
        <taxon>Bacillati</taxon>
        <taxon>Actinomycetota</taxon>
        <taxon>Actinomycetes</taxon>
        <taxon>Pseudonocardiales</taxon>
        <taxon>Pseudonocardiaceae</taxon>
        <taxon>Actinomycetospora</taxon>
    </lineage>
</organism>
<dbReference type="SUPFAM" id="SSF46689">
    <property type="entry name" value="Homeodomain-like"/>
    <property type="match status" value="1"/>
</dbReference>
<sequence>MHEEPRDVASWPGAVSGVLVRADFEYDRPDRFHGSIGYRRLGPASLITMSSRPHRAVREAAHIDPAEPAETVLALQLEGRAWFRQDGRTATVDPGDLVFYDSSRPVEITAGEGYRTLAFRFPTAGAGGHRRTDALTATTLRGAHGLAPAVAGLLTGLHESLLSARPAPLEATAGHACDIARTLFDDELARRGLLSPPDAHDELRAAVDRHVDEHLADPDLSPRSIAAALFVSPRHLHAVLAEQGRTVAGTIRARRLEHCLADLADPAQAVTPVSAIARRRGFTNPTRFGQLVRERTGRTPTAYRRAALG</sequence>
<dbReference type="PANTHER" id="PTHR46796">
    <property type="entry name" value="HTH-TYPE TRANSCRIPTIONAL ACTIVATOR RHAS-RELATED"/>
    <property type="match status" value="1"/>
</dbReference>
<dbReference type="Pfam" id="PF12833">
    <property type="entry name" value="HTH_18"/>
    <property type="match status" value="1"/>
</dbReference>
<accession>A0ABV9YH55</accession>
<dbReference type="InterPro" id="IPR018060">
    <property type="entry name" value="HTH_AraC"/>
</dbReference>
<keyword evidence="2" id="KW-0238">DNA-binding</keyword>
<reference evidence="6" key="1">
    <citation type="journal article" date="2019" name="Int. J. Syst. Evol. Microbiol.">
        <title>The Global Catalogue of Microorganisms (GCM) 10K type strain sequencing project: providing services to taxonomists for standard genome sequencing and annotation.</title>
        <authorList>
            <consortium name="The Broad Institute Genomics Platform"/>
            <consortium name="The Broad Institute Genome Sequencing Center for Infectious Disease"/>
            <person name="Wu L."/>
            <person name="Ma J."/>
        </authorList>
    </citation>
    <scope>NUCLEOTIDE SEQUENCE [LARGE SCALE GENOMIC DNA]</scope>
    <source>
        <strain evidence="6">CGMCC 4.7093</strain>
    </source>
</reference>
<dbReference type="EMBL" id="JBHSIV010000005">
    <property type="protein sequence ID" value="MFC5061981.1"/>
    <property type="molecule type" value="Genomic_DNA"/>
</dbReference>
<proteinExistence type="predicted"/>
<name>A0ABV9YH55_9PSEU</name>
<keyword evidence="1" id="KW-0805">Transcription regulation</keyword>
<evidence type="ECO:0000259" key="4">
    <source>
        <dbReference type="PROSITE" id="PS01124"/>
    </source>
</evidence>
<dbReference type="PANTHER" id="PTHR46796:SF6">
    <property type="entry name" value="ARAC SUBFAMILY"/>
    <property type="match status" value="1"/>
</dbReference>
<dbReference type="PROSITE" id="PS01124">
    <property type="entry name" value="HTH_ARAC_FAMILY_2"/>
    <property type="match status" value="1"/>
</dbReference>
<dbReference type="Gene3D" id="1.10.10.60">
    <property type="entry name" value="Homeodomain-like"/>
    <property type="match status" value="1"/>
</dbReference>
<gene>
    <name evidence="5" type="ORF">ACFPBZ_07180</name>
</gene>
<keyword evidence="3" id="KW-0804">Transcription</keyword>
<evidence type="ECO:0000313" key="5">
    <source>
        <dbReference type="EMBL" id="MFC5061981.1"/>
    </source>
</evidence>
<dbReference type="SMART" id="SM00342">
    <property type="entry name" value="HTH_ARAC"/>
    <property type="match status" value="1"/>
</dbReference>
<dbReference type="InterPro" id="IPR037923">
    <property type="entry name" value="HTH-like"/>
</dbReference>
<dbReference type="Pfam" id="PF14525">
    <property type="entry name" value="AraC_binding_2"/>
    <property type="match status" value="1"/>
</dbReference>
<dbReference type="InterPro" id="IPR009057">
    <property type="entry name" value="Homeodomain-like_sf"/>
</dbReference>
<dbReference type="SUPFAM" id="SSF51215">
    <property type="entry name" value="Regulatory protein AraC"/>
    <property type="match status" value="1"/>
</dbReference>
<dbReference type="Proteomes" id="UP001595947">
    <property type="component" value="Unassembled WGS sequence"/>
</dbReference>
<comment type="caution">
    <text evidence="5">The sequence shown here is derived from an EMBL/GenBank/DDBJ whole genome shotgun (WGS) entry which is preliminary data.</text>
</comment>
<evidence type="ECO:0000256" key="2">
    <source>
        <dbReference type="ARBA" id="ARBA00023125"/>
    </source>
</evidence>
<evidence type="ECO:0000256" key="1">
    <source>
        <dbReference type="ARBA" id="ARBA00023015"/>
    </source>
</evidence>
<protein>
    <submittedName>
        <fullName evidence="5">Helix-turn-helix domain-containing protein</fullName>
    </submittedName>
</protein>
<evidence type="ECO:0000313" key="6">
    <source>
        <dbReference type="Proteomes" id="UP001595947"/>
    </source>
</evidence>
<dbReference type="InterPro" id="IPR050204">
    <property type="entry name" value="AraC_XylS_family_regulators"/>
</dbReference>
<keyword evidence="6" id="KW-1185">Reference proteome</keyword>
<dbReference type="RefSeq" id="WP_378035330.1">
    <property type="nucleotide sequence ID" value="NZ_JBHSIV010000005.1"/>
</dbReference>
<feature type="domain" description="HTH araC/xylS-type" evidence="4">
    <location>
        <begin position="205"/>
        <end position="306"/>
    </location>
</feature>